<evidence type="ECO:0000313" key="1">
    <source>
        <dbReference type="EMBL" id="VUZ40060.1"/>
    </source>
</evidence>
<sequence>MLFLSSTTFFQIREIILKYAMLYGLREFCKADVDIQTLRIIKETDEVLLKNLRNECMTVGMKYNSGRNPQSSGESSYLNWFERISGENVFQNVFYSLNP</sequence>
<organism evidence="1 2">
    <name type="scientific">Hymenolepis diminuta</name>
    <name type="common">Rat tapeworm</name>
    <dbReference type="NCBI Taxonomy" id="6216"/>
    <lineage>
        <taxon>Eukaryota</taxon>
        <taxon>Metazoa</taxon>
        <taxon>Spiralia</taxon>
        <taxon>Lophotrochozoa</taxon>
        <taxon>Platyhelminthes</taxon>
        <taxon>Cestoda</taxon>
        <taxon>Eucestoda</taxon>
        <taxon>Cyclophyllidea</taxon>
        <taxon>Hymenolepididae</taxon>
        <taxon>Hymenolepis</taxon>
    </lineage>
</organism>
<dbReference type="AlphaFoldDB" id="A0A564XYJ9"/>
<keyword evidence="2" id="KW-1185">Reference proteome</keyword>
<dbReference type="EMBL" id="CABIJS010000027">
    <property type="protein sequence ID" value="VUZ40060.1"/>
    <property type="molecule type" value="Genomic_DNA"/>
</dbReference>
<proteinExistence type="predicted"/>
<protein>
    <submittedName>
        <fullName evidence="1">Uncharacterized protein</fullName>
    </submittedName>
</protein>
<gene>
    <name evidence="1" type="ORF">WMSIL1_LOCUS1194</name>
</gene>
<dbReference type="Proteomes" id="UP000321570">
    <property type="component" value="Unassembled WGS sequence"/>
</dbReference>
<reference evidence="1 2" key="1">
    <citation type="submission" date="2019-07" db="EMBL/GenBank/DDBJ databases">
        <authorList>
            <person name="Jastrzebski P J."/>
            <person name="Paukszto L."/>
            <person name="Jastrzebski P J."/>
        </authorList>
    </citation>
    <scope>NUCLEOTIDE SEQUENCE [LARGE SCALE GENOMIC DNA]</scope>
    <source>
        <strain evidence="1 2">WMS-il1</strain>
    </source>
</reference>
<accession>A0A564XYJ9</accession>
<name>A0A564XYJ9_HYMDI</name>
<evidence type="ECO:0000313" key="2">
    <source>
        <dbReference type="Proteomes" id="UP000321570"/>
    </source>
</evidence>